<dbReference type="Gene3D" id="3.90.79.10">
    <property type="entry name" value="Nucleoside Triphosphate Pyrophosphohydrolase"/>
    <property type="match status" value="1"/>
</dbReference>
<gene>
    <name evidence="4" type="ORF">SAMN05216266_113151</name>
</gene>
<evidence type="ECO:0000256" key="1">
    <source>
        <dbReference type="ARBA" id="ARBA00005582"/>
    </source>
</evidence>
<dbReference type="STRING" id="490629.SAMN05216266_113151"/>
<accession>A0A1I1BEG4</accession>
<comment type="similarity">
    <text evidence="1">Belongs to the Nudix hydrolase family.</text>
</comment>
<keyword evidence="5" id="KW-1185">Reference proteome</keyword>
<evidence type="ECO:0000313" key="4">
    <source>
        <dbReference type="EMBL" id="SFB48507.1"/>
    </source>
</evidence>
<dbReference type="PANTHER" id="PTHR43736:SF1">
    <property type="entry name" value="DIHYDRONEOPTERIN TRIPHOSPHATE DIPHOSPHATASE"/>
    <property type="match status" value="1"/>
</dbReference>
<dbReference type="InterPro" id="IPR015797">
    <property type="entry name" value="NUDIX_hydrolase-like_dom_sf"/>
</dbReference>
<sequence>MRGKRTADVVLFSRQDGLLSVLAVERGKAPFRAAIALPGGFANPGERSRDVALRELAEETGLVFPRNRLRRLGCYNEPGRDPRGRVVSVAYHGYLPGAPAVVGRSDARVAQWVAVSDFLSPDVVIGFDHRRIVCDAMFSRFGRRVSVSADVTSPGAEGVPGPVGRAQRVALPGVWSGLRSGRGSLRCP</sequence>
<dbReference type="Pfam" id="PF00293">
    <property type="entry name" value="NUDIX"/>
    <property type="match status" value="1"/>
</dbReference>
<dbReference type="PROSITE" id="PS00893">
    <property type="entry name" value="NUDIX_BOX"/>
    <property type="match status" value="1"/>
</dbReference>
<dbReference type="GO" id="GO:0016787">
    <property type="term" value="F:hydrolase activity"/>
    <property type="evidence" value="ECO:0007669"/>
    <property type="project" value="UniProtKB-KW"/>
</dbReference>
<dbReference type="EMBL" id="FOKG01000013">
    <property type="protein sequence ID" value="SFB48507.1"/>
    <property type="molecule type" value="Genomic_DNA"/>
</dbReference>
<dbReference type="PANTHER" id="PTHR43736">
    <property type="entry name" value="ADP-RIBOSE PYROPHOSPHATASE"/>
    <property type="match status" value="1"/>
</dbReference>
<proteinExistence type="inferred from homology"/>
<dbReference type="AlphaFoldDB" id="A0A1I1BEG4"/>
<dbReference type="SUPFAM" id="SSF55811">
    <property type="entry name" value="Nudix"/>
    <property type="match status" value="1"/>
</dbReference>
<evidence type="ECO:0000313" key="5">
    <source>
        <dbReference type="Proteomes" id="UP000243799"/>
    </source>
</evidence>
<protein>
    <submittedName>
        <fullName evidence="4">8-oxo-dGTP diphosphatase</fullName>
    </submittedName>
</protein>
<evidence type="ECO:0000256" key="2">
    <source>
        <dbReference type="ARBA" id="ARBA00022801"/>
    </source>
</evidence>
<feature type="domain" description="Nudix hydrolase" evidence="3">
    <location>
        <begin position="2"/>
        <end position="141"/>
    </location>
</feature>
<dbReference type="InterPro" id="IPR000086">
    <property type="entry name" value="NUDIX_hydrolase_dom"/>
</dbReference>
<reference evidence="5" key="1">
    <citation type="submission" date="2016-10" db="EMBL/GenBank/DDBJ databases">
        <authorList>
            <person name="Varghese N."/>
            <person name="Submissions S."/>
        </authorList>
    </citation>
    <scope>NUCLEOTIDE SEQUENCE [LARGE SCALE GENOMIC DNA]</scope>
    <source>
        <strain evidence="5">CGMCC 4.3568</strain>
    </source>
</reference>
<dbReference type="CDD" id="cd18873">
    <property type="entry name" value="NUDIX_NadM_like"/>
    <property type="match status" value="1"/>
</dbReference>
<name>A0A1I1BEG4_9PSEU</name>
<keyword evidence="2" id="KW-0378">Hydrolase</keyword>
<dbReference type="PROSITE" id="PS51462">
    <property type="entry name" value="NUDIX"/>
    <property type="match status" value="1"/>
</dbReference>
<dbReference type="Proteomes" id="UP000243799">
    <property type="component" value="Unassembled WGS sequence"/>
</dbReference>
<evidence type="ECO:0000259" key="3">
    <source>
        <dbReference type="PROSITE" id="PS51462"/>
    </source>
</evidence>
<organism evidence="4 5">
    <name type="scientific">Amycolatopsis marina</name>
    <dbReference type="NCBI Taxonomy" id="490629"/>
    <lineage>
        <taxon>Bacteria</taxon>
        <taxon>Bacillati</taxon>
        <taxon>Actinomycetota</taxon>
        <taxon>Actinomycetes</taxon>
        <taxon>Pseudonocardiales</taxon>
        <taxon>Pseudonocardiaceae</taxon>
        <taxon>Amycolatopsis</taxon>
    </lineage>
</organism>
<dbReference type="InterPro" id="IPR020084">
    <property type="entry name" value="NUDIX_hydrolase_CS"/>
</dbReference>